<proteinExistence type="inferred from homology"/>
<name>A0A5J9VB34_9POAL</name>
<feature type="non-terminal residue" evidence="10">
    <location>
        <position position="1"/>
    </location>
</feature>
<dbReference type="GO" id="GO:0008270">
    <property type="term" value="F:zinc ion binding"/>
    <property type="evidence" value="ECO:0007669"/>
    <property type="project" value="UniProtKB-KW"/>
</dbReference>
<evidence type="ECO:0000256" key="3">
    <source>
        <dbReference type="ARBA" id="ARBA00022723"/>
    </source>
</evidence>
<organism evidence="10 11">
    <name type="scientific">Eragrostis curvula</name>
    <name type="common">weeping love grass</name>
    <dbReference type="NCBI Taxonomy" id="38414"/>
    <lineage>
        <taxon>Eukaryota</taxon>
        <taxon>Viridiplantae</taxon>
        <taxon>Streptophyta</taxon>
        <taxon>Embryophyta</taxon>
        <taxon>Tracheophyta</taxon>
        <taxon>Spermatophyta</taxon>
        <taxon>Magnoliopsida</taxon>
        <taxon>Liliopsida</taxon>
        <taxon>Poales</taxon>
        <taxon>Poaceae</taxon>
        <taxon>PACMAD clade</taxon>
        <taxon>Chloridoideae</taxon>
        <taxon>Eragrostideae</taxon>
        <taxon>Eragrostidinae</taxon>
        <taxon>Eragrostis</taxon>
    </lineage>
</organism>
<dbReference type="InterPro" id="IPR001841">
    <property type="entry name" value="Znf_RING"/>
</dbReference>
<reference evidence="10 11" key="1">
    <citation type="journal article" date="2019" name="Sci. Rep.">
        <title>A high-quality genome of Eragrostis curvula grass provides insights into Poaceae evolution and supports new strategies to enhance forage quality.</title>
        <authorList>
            <person name="Carballo J."/>
            <person name="Santos B.A.C.M."/>
            <person name="Zappacosta D."/>
            <person name="Garbus I."/>
            <person name="Selva J.P."/>
            <person name="Gallo C.A."/>
            <person name="Diaz A."/>
            <person name="Albertini E."/>
            <person name="Caccamo M."/>
            <person name="Echenique V."/>
        </authorList>
    </citation>
    <scope>NUCLEOTIDE SEQUENCE [LARGE SCALE GENOMIC DNA]</scope>
    <source>
        <strain evidence="11">cv. Victoria</strain>
        <tissue evidence="10">Leaf</tissue>
    </source>
</reference>
<dbReference type="Gramene" id="TVU33273">
    <property type="protein sequence ID" value="TVU33273"/>
    <property type="gene ID" value="EJB05_25065"/>
</dbReference>
<dbReference type="Pfam" id="PF13639">
    <property type="entry name" value="zf-RING_2"/>
    <property type="match status" value="1"/>
</dbReference>
<keyword evidence="3" id="KW-0479">Metal-binding</keyword>
<keyword evidence="4 7" id="KW-0863">Zinc-finger</keyword>
<keyword evidence="5" id="KW-0862">Zinc</keyword>
<dbReference type="Proteomes" id="UP000324897">
    <property type="component" value="Chromosome 1"/>
</dbReference>
<evidence type="ECO:0000256" key="5">
    <source>
        <dbReference type="ARBA" id="ARBA00022833"/>
    </source>
</evidence>
<dbReference type="PANTHER" id="PTHR14155">
    <property type="entry name" value="RING FINGER DOMAIN-CONTAINING"/>
    <property type="match status" value="1"/>
</dbReference>
<accession>A0A5J9VB34</accession>
<dbReference type="SUPFAM" id="SSF57850">
    <property type="entry name" value="RING/U-box"/>
    <property type="match status" value="1"/>
</dbReference>
<evidence type="ECO:0000256" key="7">
    <source>
        <dbReference type="PROSITE-ProRule" id="PRU00175"/>
    </source>
</evidence>
<evidence type="ECO:0000259" key="9">
    <source>
        <dbReference type="PROSITE" id="PS50089"/>
    </source>
</evidence>
<feature type="transmembrane region" description="Helical" evidence="8">
    <location>
        <begin position="40"/>
        <end position="56"/>
    </location>
</feature>
<keyword evidence="11" id="KW-1185">Reference proteome</keyword>
<evidence type="ECO:0000256" key="8">
    <source>
        <dbReference type="SAM" id="Phobius"/>
    </source>
</evidence>
<dbReference type="Gene3D" id="3.30.40.10">
    <property type="entry name" value="Zinc/RING finger domain, C3HC4 (zinc finger)"/>
    <property type="match status" value="1"/>
</dbReference>
<dbReference type="InterPro" id="IPR013083">
    <property type="entry name" value="Znf_RING/FYVE/PHD"/>
</dbReference>
<evidence type="ECO:0000313" key="10">
    <source>
        <dbReference type="EMBL" id="TVU33273.1"/>
    </source>
</evidence>
<evidence type="ECO:0000256" key="1">
    <source>
        <dbReference type="ARBA" id="ARBA00000900"/>
    </source>
</evidence>
<dbReference type="OrthoDB" id="663606at2759"/>
<evidence type="ECO:0000313" key="11">
    <source>
        <dbReference type="Proteomes" id="UP000324897"/>
    </source>
</evidence>
<dbReference type="SMART" id="SM00184">
    <property type="entry name" value="RING"/>
    <property type="match status" value="1"/>
</dbReference>
<comment type="caution">
    <text evidence="10">The sequence shown here is derived from an EMBL/GenBank/DDBJ whole genome shotgun (WGS) entry which is preliminary data.</text>
</comment>
<dbReference type="PANTHER" id="PTHR14155:SF625">
    <property type="entry name" value="OS02G0248240 PROTEIN"/>
    <property type="match status" value="1"/>
</dbReference>
<sequence length="216" mass="23464">MYYCMTRVSGLAVATTLCIGGTGLLIWGVVVGLARELSRGGALAVLCAVFFPWSALDGRCLDPFLRPVCWCLGGVHRLLSLLMCGNARAWLQHTIGRGVLPQFVARARGLLTGELLHREPQVPGRARTAAASDIPEYDEQRYGAARPDDCASKCPVCLGEVEEGEAVKRLPVCLHLFHQNCIDPWLRDNPTCPVCRSAVFAPRPNGMHPESGPEES</sequence>
<dbReference type="InterPro" id="IPR053238">
    <property type="entry name" value="RING-H2_zinc_finger"/>
</dbReference>
<evidence type="ECO:0000256" key="4">
    <source>
        <dbReference type="ARBA" id="ARBA00022771"/>
    </source>
</evidence>
<protein>
    <recommendedName>
        <fullName evidence="2">RING-type E3 ubiquitin transferase</fullName>
        <ecNumber evidence="2">2.3.2.27</ecNumber>
    </recommendedName>
</protein>
<evidence type="ECO:0000256" key="6">
    <source>
        <dbReference type="ARBA" id="ARBA00024209"/>
    </source>
</evidence>
<keyword evidence="8" id="KW-0812">Transmembrane</keyword>
<keyword evidence="8" id="KW-0472">Membrane</keyword>
<dbReference type="EMBL" id="RWGY01000011">
    <property type="protein sequence ID" value="TVU33273.1"/>
    <property type="molecule type" value="Genomic_DNA"/>
</dbReference>
<keyword evidence="8" id="KW-1133">Transmembrane helix</keyword>
<dbReference type="AlphaFoldDB" id="A0A5J9VB34"/>
<feature type="transmembrane region" description="Helical" evidence="8">
    <location>
        <begin position="12"/>
        <end position="34"/>
    </location>
</feature>
<gene>
    <name evidence="10" type="ORF">EJB05_25065</name>
</gene>
<dbReference type="EC" id="2.3.2.27" evidence="2"/>
<comment type="catalytic activity">
    <reaction evidence="1">
        <text>S-ubiquitinyl-[E2 ubiquitin-conjugating enzyme]-L-cysteine + [acceptor protein]-L-lysine = [E2 ubiquitin-conjugating enzyme]-L-cysteine + N(6)-ubiquitinyl-[acceptor protein]-L-lysine.</text>
        <dbReference type="EC" id="2.3.2.27"/>
    </reaction>
</comment>
<dbReference type="GO" id="GO:0061630">
    <property type="term" value="F:ubiquitin protein ligase activity"/>
    <property type="evidence" value="ECO:0007669"/>
    <property type="project" value="UniProtKB-EC"/>
</dbReference>
<comment type="similarity">
    <text evidence="6">Belongs to the RING-type zinc finger family. ATL subfamily.</text>
</comment>
<feature type="domain" description="RING-type" evidence="9">
    <location>
        <begin position="154"/>
        <end position="196"/>
    </location>
</feature>
<dbReference type="PROSITE" id="PS50089">
    <property type="entry name" value="ZF_RING_2"/>
    <property type="match status" value="1"/>
</dbReference>
<evidence type="ECO:0000256" key="2">
    <source>
        <dbReference type="ARBA" id="ARBA00012483"/>
    </source>
</evidence>